<keyword evidence="2" id="KW-1185">Reference proteome</keyword>
<dbReference type="AlphaFoldDB" id="A0A937D069"/>
<evidence type="ECO:0000313" key="2">
    <source>
        <dbReference type="Proteomes" id="UP000605848"/>
    </source>
</evidence>
<name>A0A937D069_9HYPH</name>
<comment type="caution">
    <text evidence="1">The sequence shown here is derived from an EMBL/GenBank/DDBJ whole genome shotgun (WGS) entry which is preliminary data.</text>
</comment>
<evidence type="ECO:0008006" key="3">
    <source>
        <dbReference type="Google" id="ProtNLM"/>
    </source>
</evidence>
<protein>
    <recommendedName>
        <fullName evidence="3">IS630 family transposase</fullName>
    </recommendedName>
</protein>
<gene>
    <name evidence="1" type="ORF">JKG68_16275</name>
</gene>
<dbReference type="EMBL" id="JAEQMY010000023">
    <property type="protein sequence ID" value="MBL0405526.1"/>
    <property type="molecule type" value="Genomic_DNA"/>
</dbReference>
<reference evidence="1" key="1">
    <citation type="submission" date="2021-01" db="EMBL/GenBank/DDBJ databases">
        <title>Microvirga sp.</title>
        <authorList>
            <person name="Kim M.K."/>
        </authorList>
    </citation>
    <scope>NUCLEOTIDE SEQUENCE</scope>
    <source>
        <strain evidence="1">5420S-16</strain>
    </source>
</reference>
<sequence length="62" mass="6836">MSPPGVVDQRFESLYLFAACRPGTDETFALALPRVNADAMTIFLEQFARQLEPGVHAVLVLD</sequence>
<accession>A0A937D069</accession>
<dbReference type="RefSeq" id="WP_202061459.1">
    <property type="nucleotide sequence ID" value="NZ_JAEQMY010000023.1"/>
</dbReference>
<dbReference type="Proteomes" id="UP000605848">
    <property type="component" value="Unassembled WGS sequence"/>
</dbReference>
<organism evidence="1 2">
    <name type="scientific">Microvirga aerilata</name>
    <dbReference type="NCBI Taxonomy" id="670292"/>
    <lineage>
        <taxon>Bacteria</taxon>
        <taxon>Pseudomonadati</taxon>
        <taxon>Pseudomonadota</taxon>
        <taxon>Alphaproteobacteria</taxon>
        <taxon>Hyphomicrobiales</taxon>
        <taxon>Methylobacteriaceae</taxon>
        <taxon>Microvirga</taxon>
    </lineage>
</organism>
<evidence type="ECO:0000313" key="1">
    <source>
        <dbReference type="EMBL" id="MBL0405526.1"/>
    </source>
</evidence>
<proteinExistence type="predicted"/>